<evidence type="ECO:0000256" key="2">
    <source>
        <dbReference type="ARBA" id="ARBA00022475"/>
    </source>
</evidence>
<feature type="transmembrane region" description="Helical" evidence="7">
    <location>
        <begin position="32"/>
        <end position="60"/>
    </location>
</feature>
<evidence type="ECO:0000313" key="9">
    <source>
        <dbReference type="Proteomes" id="UP000182762"/>
    </source>
</evidence>
<feature type="coiled-coil region" evidence="6">
    <location>
        <begin position="197"/>
        <end position="224"/>
    </location>
</feature>
<dbReference type="Pfam" id="PF06081">
    <property type="entry name" value="ArAE_1"/>
    <property type="match status" value="1"/>
</dbReference>
<evidence type="ECO:0000256" key="1">
    <source>
        <dbReference type="ARBA" id="ARBA00004651"/>
    </source>
</evidence>
<keyword evidence="5 7" id="KW-0472">Membrane</keyword>
<evidence type="ECO:0000313" key="8">
    <source>
        <dbReference type="EMBL" id="SFQ82481.1"/>
    </source>
</evidence>
<gene>
    <name evidence="8" type="ORF">SAMN02745910_03917</name>
</gene>
<feature type="transmembrane region" description="Helical" evidence="7">
    <location>
        <begin position="119"/>
        <end position="136"/>
    </location>
</feature>
<dbReference type="Proteomes" id="UP000182762">
    <property type="component" value="Unassembled WGS sequence"/>
</dbReference>
<feature type="transmembrane region" description="Helical" evidence="7">
    <location>
        <begin position="80"/>
        <end position="107"/>
    </location>
</feature>
<keyword evidence="6" id="KW-0175">Coiled coil</keyword>
<keyword evidence="9" id="KW-1185">Reference proteome</keyword>
<sequence length="382" mass="43713">MIYNVVSEKNFITKGMSLTLTMKLGARIFKTGIAITLALFLAELLGLSAPAFAGIAAIFAIQPSIYRSYLTVLDQLQGNIIGALVAVIFSLTLGNHPVVIGLTAILVITINLRLKSQNIIPLSLVTVIAIMESTTIESTDYALLRFSTVMLGVLSAFIVNFIFLPPKYETKLYYKLTHITEDIIKWIRMTLREASAYTLLKEDIEKIEDRLKQTEQTFDFYKEERKYSKKNAHVKSRKLVLFRQMLLTTKRALTTLRLLHRLGNDIHHMPEKFQTVLKEQTEYILSYHEQTLLKFIGKVRAQQPHKAIDPSCTGKRGLIDTFMKYKLLEDEDENKMLYNLFPLISSIIEYGEEVEHLDLLIDSFQSYHTTENSFEISGEEEN</sequence>
<comment type="subcellular location">
    <subcellularLocation>
        <location evidence="1">Cell membrane</location>
        <topology evidence="1">Multi-pass membrane protein</topology>
    </subcellularLocation>
</comment>
<organism evidence="8 9">
    <name type="scientific">Priestia endophytica DSM 13796</name>
    <dbReference type="NCBI Taxonomy" id="1121089"/>
    <lineage>
        <taxon>Bacteria</taxon>
        <taxon>Bacillati</taxon>
        <taxon>Bacillota</taxon>
        <taxon>Bacilli</taxon>
        <taxon>Bacillales</taxon>
        <taxon>Bacillaceae</taxon>
        <taxon>Priestia</taxon>
    </lineage>
</organism>
<feature type="transmembrane region" description="Helical" evidence="7">
    <location>
        <begin position="142"/>
        <end position="164"/>
    </location>
</feature>
<dbReference type="InterPro" id="IPR052984">
    <property type="entry name" value="UPF0421"/>
</dbReference>
<comment type="caution">
    <text evidence="8">The sequence shown here is derived from an EMBL/GenBank/DDBJ whole genome shotgun (WGS) entry which is preliminary data.</text>
</comment>
<reference evidence="8 9" key="1">
    <citation type="submission" date="2016-10" db="EMBL/GenBank/DDBJ databases">
        <authorList>
            <person name="Varghese N."/>
            <person name="Submissions S."/>
        </authorList>
    </citation>
    <scope>NUCLEOTIDE SEQUENCE [LARGE SCALE GENOMIC DNA]</scope>
    <source>
        <strain evidence="8 9">DSM 13796</strain>
    </source>
</reference>
<name>A0A1I6BNI2_9BACI</name>
<proteinExistence type="predicted"/>
<dbReference type="InterPro" id="IPR010343">
    <property type="entry name" value="ArAE_1"/>
</dbReference>
<dbReference type="PANTHER" id="PTHR40064">
    <property type="entry name" value="MEMBRANE PROTEIN-RELATED"/>
    <property type="match status" value="1"/>
</dbReference>
<evidence type="ECO:0000256" key="6">
    <source>
        <dbReference type="SAM" id="Coils"/>
    </source>
</evidence>
<keyword evidence="2" id="KW-1003">Cell membrane</keyword>
<evidence type="ECO:0000256" key="3">
    <source>
        <dbReference type="ARBA" id="ARBA00022692"/>
    </source>
</evidence>
<evidence type="ECO:0000256" key="4">
    <source>
        <dbReference type="ARBA" id="ARBA00022989"/>
    </source>
</evidence>
<dbReference type="PANTHER" id="PTHR40064:SF1">
    <property type="entry name" value="MEMBRANE PROTEIN"/>
    <property type="match status" value="1"/>
</dbReference>
<keyword evidence="4 7" id="KW-1133">Transmembrane helix</keyword>
<accession>A0A1I6BNI2</accession>
<dbReference type="EMBL" id="FOXX01000011">
    <property type="protein sequence ID" value="SFQ82481.1"/>
    <property type="molecule type" value="Genomic_DNA"/>
</dbReference>
<evidence type="ECO:0000256" key="7">
    <source>
        <dbReference type="SAM" id="Phobius"/>
    </source>
</evidence>
<keyword evidence="3 7" id="KW-0812">Transmembrane</keyword>
<evidence type="ECO:0000256" key="5">
    <source>
        <dbReference type="ARBA" id="ARBA00023136"/>
    </source>
</evidence>
<protein>
    <submittedName>
        <fullName evidence="8">Uncharacterized membrane protein YgaE, UPF0421/DUF939 family</fullName>
    </submittedName>
</protein>